<feature type="compositionally biased region" description="Acidic residues" evidence="1">
    <location>
        <begin position="353"/>
        <end position="383"/>
    </location>
</feature>
<name>A0A4S9C2V6_AURPU</name>
<proteinExistence type="predicted"/>
<comment type="caution">
    <text evidence="2">The sequence shown here is derived from an EMBL/GenBank/DDBJ whole genome shotgun (WGS) entry which is preliminary data.</text>
</comment>
<accession>A0A4S9C2V6</accession>
<protein>
    <submittedName>
        <fullName evidence="2">Uncharacterized protein</fullName>
    </submittedName>
</protein>
<feature type="compositionally biased region" description="Low complexity" evidence="1">
    <location>
        <begin position="207"/>
        <end position="222"/>
    </location>
</feature>
<feature type="region of interest" description="Disordered" evidence="1">
    <location>
        <begin position="138"/>
        <end position="222"/>
    </location>
</feature>
<reference evidence="2" key="1">
    <citation type="submission" date="2018-10" db="EMBL/GenBank/DDBJ databases">
        <title>Fifty Aureobasidium pullulans genomes reveal a recombining polyextremotolerant generalist.</title>
        <authorList>
            <person name="Gostincar C."/>
            <person name="Turk M."/>
            <person name="Zajc J."/>
            <person name="Gunde-Cimerman N."/>
        </authorList>
    </citation>
    <scope>NUCLEOTIDE SEQUENCE [LARGE SCALE GENOMIC DNA]</scope>
    <source>
        <strain evidence="2">EXF-10085</strain>
    </source>
</reference>
<feature type="region of interest" description="Disordered" evidence="1">
    <location>
        <begin position="348"/>
        <end position="450"/>
    </location>
</feature>
<feature type="compositionally biased region" description="Polar residues" evidence="1">
    <location>
        <begin position="167"/>
        <end position="179"/>
    </location>
</feature>
<evidence type="ECO:0000256" key="1">
    <source>
        <dbReference type="SAM" id="MobiDB-lite"/>
    </source>
</evidence>
<feature type="compositionally biased region" description="Low complexity" evidence="1">
    <location>
        <begin position="139"/>
        <end position="165"/>
    </location>
</feature>
<feature type="compositionally biased region" description="Acidic residues" evidence="1">
    <location>
        <begin position="180"/>
        <end position="189"/>
    </location>
</feature>
<gene>
    <name evidence="2" type="ORF">D6D13_09346</name>
</gene>
<sequence length="450" mass="48990">MAKKTAFRCRECWYRHENKSFTSFAHMKSHLGSVHKMGWFCCSVRNCDYRALRRDAVTKHITAEKKSQPGGRHAKAEARVNQRLERAIDAETNLCRWPHTTPWTPPAGAAGPVLNPTPAVAAAGAASVVAPIIPPVPAPAAGSSQTVSASAAPPVSAPSQADVSPTGGVTTDNDSITSNDIDEEMEDELPGSNHTSLPSSPSPASPSPTLQQSSMPALPSSLRFPPPRLPLSKLATRAIVIGRYYLDNFEDRPAWFSTSCNIKLMRDAIEGLEDGREIFNNSPNQFAYITFAITIKVEVGDMVEAIRWYEDLFGHHMGALREDVAKLKEMAAGVEENLEARKACGVGEHGGEVQDEDDQNDQDSQDEDQSEDQDVGWSEDQDGDQSGGQDVQNGQDGQDGQDELDEPMESPLSPLDEPLQSPLSPLDEPMQSPPSPFKELTEEQADELYE</sequence>
<feature type="compositionally biased region" description="Acidic residues" evidence="1">
    <location>
        <begin position="399"/>
        <end position="408"/>
    </location>
</feature>
<feature type="compositionally biased region" description="Low complexity" evidence="1">
    <location>
        <begin position="387"/>
        <end position="398"/>
    </location>
</feature>
<dbReference type="AlphaFoldDB" id="A0A4S9C2V6"/>
<organism evidence="2">
    <name type="scientific">Aureobasidium pullulans</name>
    <name type="common">Black yeast</name>
    <name type="synonym">Pullularia pullulans</name>
    <dbReference type="NCBI Taxonomy" id="5580"/>
    <lineage>
        <taxon>Eukaryota</taxon>
        <taxon>Fungi</taxon>
        <taxon>Dikarya</taxon>
        <taxon>Ascomycota</taxon>
        <taxon>Pezizomycotina</taxon>
        <taxon>Dothideomycetes</taxon>
        <taxon>Dothideomycetidae</taxon>
        <taxon>Dothideales</taxon>
        <taxon>Saccotheciaceae</taxon>
        <taxon>Aureobasidium</taxon>
    </lineage>
</organism>
<evidence type="ECO:0000313" key="2">
    <source>
        <dbReference type="EMBL" id="THX00749.1"/>
    </source>
</evidence>
<dbReference type="EMBL" id="QZAS01000055">
    <property type="protein sequence ID" value="THX00749.1"/>
    <property type="molecule type" value="Genomic_DNA"/>
</dbReference>